<name>A0A9D4CLW5_DREPO</name>
<keyword evidence="1" id="KW-0472">Membrane</keyword>
<protein>
    <submittedName>
        <fullName evidence="2">Uncharacterized protein</fullName>
    </submittedName>
</protein>
<sequence>MLTSSMMICDLNRVGAHTVCGDSDIGSFYAYAIGCDVDVVANVADGDYADDFGGGDAGFSGVIIKPMVMMLMAMGMMLMSMVVMIKQVLVLLMLA</sequence>
<proteinExistence type="predicted"/>
<feature type="transmembrane region" description="Helical" evidence="1">
    <location>
        <begin position="68"/>
        <end position="94"/>
    </location>
</feature>
<evidence type="ECO:0000313" key="3">
    <source>
        <dbReference type="Proteomes" id="UP000828390"/>
    </source>
</evidence>
<keyword evidence="1" id="KW-0812">Transmembrane</keyword>
<keyword evidence="3" id="KW-1185">Reference proteome</keyword>
<organism evidence="2 3">
    <name type="scientific">Dreissena polymorpha</name>
    <name type="common">Zebra mussel</name>
    <name type="synonym">Mytilus polymorpha</name>
    <dbReference type="NCBI Taxonomy" id="45954"/>
    <lineage>
        <taxon>Eukaryota</taxon>
        <taxon>Metazoa</taxon>
        <taxon>Spiralia</taxon>
        <taxon>Lophotrochozoa</taxon>
        <taxon>Mollusca</taxon>
        <taxon>Bivalvia</taxon>
        <taxon>Autobranchia</taxon>
        <taxon>Heteroconchia</taxon>
        <taxon>Euheterodonta</taxon>
        <taxon>Imparidentia</taxon>
        <taxon>Neoheterodontei</taxon>
        <taxon>Myida</taxon>
        <taxon>Dreissenoidea</taxon>
        <taxon>Dreissenidae</taxon>
        <taxon>Dreissena</taxon>
    </lineage>
</organism>
<comment type="caution">
    <text evidence="2">The sequence shown here is derived from an EMBL/GenBank/DDBJ whole genome shotgun (WGS) entry which is preliminary data.</text>
</comment>
<evidence type="ECO:0000256" key="1">
    <source>
        <dbReference type="SAM" id="Phobius"/>
    </source>
</evidence>
<accession>A0A9D4CLW5</accession>
<reference evidence="2" key="1">
    <citation type="journal article" date="2019" name="bioRxiv">
        <title>The Genome of the Zebra Mussel, Dreissena polymorpha: A Resource for Invasive Species Research.</title>
        <authorList>
            <person name="McCartney M.A."/>
            <person name="Auch B."/>
            <person name="Kono T."/>
            <person name="Mallez S."/>
            <person name="Zhang Y."/>
            <person name="Obille A."/>
            <person name="Becker A."/>
            <person name="Abrahante J.E."/>
            <person name="Garbe J."/>
            <person name="Badalamenti J.P."/>
            <person name="Herman A."/>
            <person name="Mangelson H."/>
            <person name="Liachko I."/>
            <person name="Sullivan S."/>
            <person name="Sone E.D."/>
            <person name="Koren S."/>
            <person name="Silverstein K.A.T."/>
            <person name="Beckman K.B."/>
            <person name="Gohl D.M."/>
        </authorList>
    </citation>
    <scope>NUCLEOTIDE SEQUENCE</scope>
    <source>
        <strain evidence="2">Duluth1</strain>
        <tissue evidence="2">Whole animal</tissue>
    </source>
</reference>
<dbReference type="Proteomes" id="UP000828390">
    <property type="component" value="Unassembled WGS sequence"/>
</dbReference>
<dbReference type="AlphaFoldDB" id="A0A9D4CLW5"/>
<dbReference type="EMBL" id="JAIWYP010000012">
    <property type="protein sequence ID" value="KAH3726531.1"/>
    <property type="molecule type" value="Genomic_DNA"/>
</dbReference>
<gene>
    <name evidence="2" type="ORF">DPMN_052398</name>
</gene>
<evidence type="ECO:0000313" key="2">
    <source>
        <dbReference type="EMBL" id="KAH3726531.1"/>
    </source>
</evidence>
<keyword evidence="1" id="KW-1133">Transmembrane helix</keyword>
<reference evidence="2" key="2">
    <citation type="submission" date="2020-11" db="EMBL/GenBank/DDBJ databases">
        <authorList>
            <person name="McCartney M.A."/>
            <person name="Auch B."/>
            <person name="Kono T."/>
            <person name="Mallez S."/>
            <person name="Becker A."/>
            <person name="Gohl D.M."/>
            <person name="Silverstein K.A.T."/>
            <person name="Koren S."/>
            <person name="Bechman K.B."/>
            <person name="Herman A."/>
            <person name="Abrahante J.E."/>
            <person name="Garbe J."/>
        </authorList>
    </citation>
    <scope>NUCLEOTIDE SEQUENCE</scope>
    <source>
        <strain evidence="2">Duluth1</strain>
        <tissue evidence="2">Whole animal</tissue>
    </source>
</reference>